<evidence type="ECO:0000313" key="2">
    <source>
        <dbReference type="EMBL" id="KZN08835.1"/>
    </source>
</evidence>
<reference evidence="2" key="1">
    <citation type="journal article" date="2016" name="Nat. Genet.">
        <title>A high-quality carrot genome assembly provides new insights into carotenoid accumulation and asterid genome evolution.</title>
        <authorList>
            <person name="Iorizzo M."/>
            <person name="Ellison S."/>
            <person name="Senalik D."/>
            <person name="Zeng P."/>
            <person name="Satapoomin P."/>
            <person name="Huang J."/>
            <person name="Bowman M."/>
            <person name="Iovene M."/>
            <person name="Sanseverino W."/>
            <person name="Cavagnaro P."/>
            <person name="Yildiz M."/>
            <person name="Macko-Podgorni A."/>
            <person name="Moranska E."/>
            <person name="Grzebelus E."/>
            <person name="Grzebelus D."/>
            <person name="Ashrafi H."/>
            <person name="Zheng Z."/>
            <person name="Cheng S."/>
            <person name="Spooner D."/>
            <person name="Van Deynze A."/>
            <person name="Simon P."/>
        </authorList>
    </citation>
    <scope>NUCLEOTIDE SEQUENCE [LARGE SCALE GENOMIC DNA]</scope>
    <source>
        <tissue evidence="2">Leaf</tissue>
    </source>
</reference>
<organism evidence="2">
    <name type="scientific">Daucus carota subsp. sativus</name>
    <name type="common">Carrot</name>
    <dbReference type="NCBI Taxonomy" id="79200"/>
    <lineage>
        <taxon>Eukaryota</taxon>
        <taxon>Viridiplantae</taxon>
        <taxon>Streptophyta</taxon>
        <taxon>Embryophyta</taxon>
        <taxon>Tracheophyta</taxon>
        <taxon>Spermatophyta</taxon>
        <taxon>Magnoliopsida</taxon>
        <taxon>eudicotyledons</taxon>
        <taxon>Gunneridae</taxon>
        <taxon>Pentapetalae</taxon>
        <taxon>asterids</taxon>
        <taxon>campanulids</taxon>
        <taxon>Apiales</taxon>
        <taxon>Apiaceae</taxon>
        <taxon>Apioideae</taxon>
        <taxon>Scandiceae</taxon>
        <taxon>Daucinae</taxon>
        <taxon>Daucus</taxon>
        <taxon>Daucus sect. Daucus</taxon>
    </lineage>
</organism>
<feature type="region of interest" description="Disordered" evidence="1">
    <location>
        <begin position="114"/>
        <end position="182"/>
    </location>
</feature>
<feature type="region of interest" description="Disordered" evidence="1">
    <location>
        <begin position="219"/>
        <end position="241"/>
    </location>
</feature>
<evidence type="ECO:0000256" key="1">
    <source>
        <dbReference type="SAM" id="MobiDB-lite"/>
    </source>
</evidence>
<dbReference type="Gramene" id="KZN08835">
    <property type="protein sequence ID" value="KZN08835"/>
    <property type="gene ID" value="DCAR_001491"/>
</dbReference>
<protein>
    <submittedName>
        <fullName evidence="2">Uncharacterized protein</fullName>
    </submittedName>
</protein>
<name>A0A166GDH0_DAUCS</name>
<comment type="caution">
    <text evidence="2">The sequence shown here is derived from an EMBL/GenBank/DDBJ whole genome shotgun (WGS) entry which is preliminary data.</text>
</comment>
<feature type="compositionally biased region" description="Basic and acidic residues" evidence="1">
    <location>
        <begin position="114"/>
        <end position="126"/>
    </location>
</feature>
<accession>A0A166GDH0</accession>
<dbReference type="AlphaFoldDB" id="A0A166GDH0"/>
<proteinExistence type="predicted"/>
<gene>
    <name evidence="2" type="ORF">DCAR_001491</name>
</gene>
<sequence length="347" mass="38814">MEMTVMSQAQSISKAVRDSNVISKEIALVNSEVEKKKEDLIPGADKLIGAGDPESQKFYQTLKFRGRETTLFYKSPSLQAIDEAMARKIFEKENPRVDIEAIRLEEERLAAEKKKISKTKSDEQKQITDPSQKQKIPKQKGIVISEVNYTDINRPRTRSQTQSESDAIDKGKKPVDGVPSVPPVIKKSVIRIASENPSQRMIELSKNVNIIADVSDQVGEKEAGLTRRRKGNDRSNSDMTLTSDNAQVKALVTEDKIENAKASWLKINSEKTQDQKKKSLSGSLDTSLYKESPMLTRIRTNGTRGKEAYDTTGLGHRKEKIQTDSATIFRDPYPLTEKVGDAVTQTD</sequence>
<dbReference type="EMBL" id="LNRQ01000001">
    <property type="protein sequence ID" value="KZN08835.1"/>
    <property type="molecule type" value="Genomic_DNA"/>
</dbReference>